<dbReference type="Proteomes" id="UP000092574">
    <property type="component" value="Chromosome"/>
</dbReference>
<dbReference type="EC" id="2.1.1.72" evidence="1"/>
<dbReference type="KEGG" id="byl:A4V09_14110"/>
<dbReference type="SUPFAM" id="SSF53335">
    <property type="entry name" value="S-adenosyl-L-methionine-dependent methyltransferases"/>
    <property type="match status" value="1"/>
</dbReference>
<dbReference type="PANTHER" id="PTHR33841:SF6">
    <property type="entry name" value="TYPE II METHYLTRANSFERASE M.HINDII"/>
    <property type="match status" value="1"/>
</dbReference>
<dbReference type="EMBL" id="CP015405">
    <property type="protein sequence ID" value="ANU76800.1"/>
    <property type="molecule type" value="Genomic_DNA"/>
</dbReference>
<keyword evidence="5" id="KW-0680">Restriction system</keyword>
<dbReference type="InterPro" id="IPR050953">
    <property type="entry name" value="N4_N6_ade-DNA_methylase"/>
</dbReference>
<dbReference type="PRINTS" id="PR00507">
    <property type="entry name" value="N12N6MTFRASE"/>
</dbReference>
<dbReference type="GO" id="GO:0009007">
    <property type="term" value="F:site-specific DNA-methyltransferase (adenine-specific) activity"/>
    <property type="evidence" value="ECO:0007669"/>
    <property type="project" value="UniProtKB-EC"/>
</dbReference>
<dbReference type="Pfam" id="PF07669">
    <property type="entry name" value="Eco57I"/>
    <property type="match status" value="1"/>
</dbReference>
<evidence type="ECO:0000256" key="5">
    <source>
        <dbReference type="ARBA" id="ARBA00022747"/>
    </source>
</evidence>
<sequence>MQSEIYNIISALAGDVNTKIPETFEKKYYKKMSYSNENKVTELDKKILYETISFEVAFVHVIIFIFNRCFNIESTNYLILLERLDVDQLYSWYSMTEKFVTDNFDEIDVHEFSDTCELINQHDTFINKDIKKKLGQFYTPINIVQRMVCEMKKNLRCLTNTDFIIDPACGTGVFVIEIIKELKKIFQQSVVIEYVKKNIFGYDVNPFAVIATKINIAYILLKELPEEKVRILDYIVNADNVFNNIQWKNTIVEPDNNVYSIILGNPPYFKLNSKLIRNISGYNEILYGQPNMYSFFMYWGMKHLKIDGVMCFIIPQSIRSGLYFKNLRSKIKDLRIRALIHIDSRQNVFDRAEQAVLIICLENKPVANSKTKIQFYDGNGTINAEFKISRSKLMLDEQNNHIFIINKKIEMYSILDKIFTNCLPLDSGETKLKFCNGLFVWNQHKEDIVDEELTAIPIIYGGNIQPLTFDFSACSTNEERKQYALITQKTKSYVLKGKRLLIQRTTNFEKDIRLKSCIISDEFLERYESYFLENHVNFLCSSEGKDELLSIEKMYYYLGMFNSRLVNYIFTSKSGNTQVSANELNALPFPQSGVQTISQFVSNYISKLQEYQNELDVLVCKAYGLSEDETNFIINY</sequence>
<evidence type="ECO:0000313" key="10">
    <source>
        <dbReference type="Proteomes" id="UP000092574"/>
    </source>
</evidence>
<keyword evidence="4" id="KW-0949">S-adenosyl-L-methionine</keyword>
<dbReference type="RefSeq" id="WP_065542957.1">
    <property type="nucleotide sequence ID" value="NZ_CP015405.2"/>
</dbReference>
<dbReference type="AlphaFoldDB" id="A0A1C7IAU3"/>
<dbReference type="STRING" id="1796616.A4V09_14110"/>
<gene>
    <name evidence="9" type="ORF">A4V09_14110</name>
</gene>
<dbReference type="GO" id="GO:0003677">
    <property type="term" value="F:DNA binding"/>
    <property type="evidence" value="ECO:0007669"/>
    <property type="project" value="UniProtKB-KW"/>
</dbReference>
<evidence type="ECO:0000313" key="9">
    <source>
        <dbReference type="EMBL" id="ANU76800.1"/>
    </source>
</evidence>
<dbReference type="OrthoDB" id="9815272at2"/>
<protein>
    <recommendedName>
        <fullName evidence="1">site-specific DNA-methyltransferase (adenine-specific)</fullName>
        <ecNumber evidence="1">2.1.1.72</ecNumber>
    </recommendedName>
</protein>
<evidence type="ECO:0000256" key="7">
    <source>
        <dbReference type="ARBA" id="ARBA00047942"/>
    </source>
</evidence>
<dbReference type="InterPro" id="IPR011639">
    <property type="entry name" value="MethylTrfase_TaqI-like_dom"/>
</dbReference>
<dbReference type="Gene3D" id="3.40.50.150">
    <property type="entry name" value="Vaccinia Virus protein VP39"/>
    <property type="match status" value="1"/>
</dbReference>
<feature type="domain" description="Type II methyltransferase M.TaqI-like" evidence="8">
    <location>
        <begin position="197"/>
        <end position="349"/>
    </location>
</feature>
<keyword evidence="10" id="KW-1185">Reference proteome</keyword>
<dbReference type="InterPro" id="IPR002052">
    <property type="entry name" value="DNA_methylase_N6_adenine_CS"/>
</dbReference>
<evidence type="ECO:0000256" key="2">
    <source>
        <dbReference type="ARBA" id="ARBA00022603"/>
    </source>
</evidence>
<dbReference type="InterPro" id="IPR029063">
    <property type="entry name" value="SAM-dependent_MTases_sf"/>
</dbReference>
<accession>A0A1C7IAU3</accession>
<dbReference type="GO" id="GO:0009307">
    <property type="term" value="P:DNA restriction-modification system"/>
    <property type="evidence" value="ECO:0007669"/>
    <property type="project" value="UniProtKB-KW"/>
</dbReference>
<organism evidence="9 10">
    <name type="scientific">Blautia pseudococcoides</name>
    <dbReference type="NCBI Taxonomy" id="1796616"/>
    <lineage>
        <taxon>Bacteria</taxon>
        <taxon>Bacillati</taxon>
        <taxon>Bacillota</taxon>
        <taxon>Clostridia</taxon>
        <taxon>Lachnospirales</taxon>
        <taxon>Lachnospiraceae</taxon>
        <taxon>Blautia</taxon>
    </lineage>
</organism>
<proteinExistence type="predicted"/>
<name>A0A1C7IAU3_9FIRM</name>
<keyword evidence="2 9" id="KW-0489">Methyltransferase</keyword>
<keyword evidence="3" id="KW-0808">Transferase</keyword>
<reference evidence="9" key="1">
    <citation type="submission" date="2017-04" db="EMBL/GenBank/DDBJ databases">
        <title>Complete Genome Sequences of Twelve Strains of a Stable Defined Moderately Diverse Mouse Microbiota 2 (sDMDMm2).</title>
        <authorList>
            <person name="Uchimura Y."/>
            <person name="Wyss M."/>
            <person name="Brugiroux S."/>
            <person name="Limenitakis J.P."/>
            <person name="Stecher B."/>
            <person name="McCoy K.D."/>
            <person name="Macpherson A.J."/>
        </authorList>
    </citation>
    <scope>NUCLEOTIDE SEQUENCE</scope>
    <source>
        <strain evidence="9">YL58</strain>
    </source>
</reference>
<keyword evidence="6" id="KW-0238">DNA-binding</keyword>
<evidence type="ECO:0000259" key="8">
    <source>
        <dbReference type="Pfam" id="PF07669"/>
    </source>
</evidence>
<evidence type="ECO:0000256" key="1">
    <source>
        <dbReference type="ARBA" id="ARBA00011900"/>
    </source>
</evidence>
<evidence type="ECO:0000256" key="4">
    <source>
        <dbReference type="ARBA" id="ARBA00022691"/>
    </source>
</evidence>
<evidence type="ECO:0000256" key="6">
    <source>
        <dbReference type="ARBA" id="ARBA00023125"/>
    </source>
</evidence>
<comment type="catalytic activity">
    <reaction evidence="7">
        <text>a 2'-deoxyadenosine in DNA + S-adenosyl-L-methionine = an N(6)-methyl-2'-deoxyadenosine in DNA + S-adenosyl-L-homocysteine + H(+)</text>
        <dbReference type="Rhea" id="RHEA:15197"/>
        <dbReference type="Rhea" id="RHEA-COMP:12418"/>
        <dbReference type="Rhea" id="RHEA-COMP:12419"/>
        <dbReference type="ChEBI" id="CHEBI:15378"/>
        <dbReference type="ChEBI" id="CHEBI:57856"/>
        <dbReference type="ChEBI" id="CHEBI:59789"/>
        <dbReference type="ChEBI" id="CHEBI:90615"/>
        <dbReference type="ChEBI" id="CHEBI:90616"/>
        <dbReference type="EC" id="2.1.1.72"/>
    </reaction>
</comment>
<dbReference type="PROSITE" id="PS00092">
    <property type="entry name" value="N6_MTASE"/>
    <property type="match status" value="1"/>
</dbReference>
<dbReference type="REBASE" id="153381">
    <property type="entry name" value="M.BspYL58ORF14110P"/>
</dbReference>
<dbReference type="PANTHER" id="PTHR33841">
    <property type="entry name" value="DNA METHYLTRANSFERASE YEEA-RELATED"/>
    <property type="match status" value="1"/>
</dbReference>
<dbReference type="GO" id="GO:0032259">
    <property type="term" value="P:methylation"/>
    <property type="evidence" value="ECO:0007669"/>
    <property type="project" value="UniProtKB-KW"/>
</dbReference>
<evidence type="ECO:0000256" key="3">
    <source>
        <dbReference type="ARBA" id="ARBA00022679"/>
    </source>
</evidence>